<evidence type="ECO:0000256" key="10">
    <source>
        <dbReference type="SAM" id="Phobius"/>
    </source>
</evidence>
<evidence type="ECO:0000256" key="9">
    <source>
        <dbReference type="SAM" id="MobiDB-lite"/>
    </source>
</evidence>
<gene>
    <name evidence="12" type="ORF">BE221DRAFT_63858</name>
</gene>
<protein>
    <submittedName>
        <fullName evidence="12">Putative potassium:hydrogen antiporter</fullName>
    </submittedName>
</protein>
<dbReference type="InterPro" id="IPR006153">
    <property type="entry name" value="Cation/H_exchanger_TM"/>
</dbReference>
<evidence type="ECO:0000256" key="7">
    <source>
        <dbReference type="ARBA" id="ARBA00023065"/>
    </source>
</evidence>
<organism evidence="12">
    <name type="scientific">Ostreococcus tauri</name>
    <name type="common">Marine green alga</name>
    <dbReference type="NCBI Taxonomy" id="70448"/>
    <lineage>
        <taxon>Eukaryota</taxon>
        <taxon>Viridiplantae</taxon>
        <taxon>Chlorophyta</taxon>
        <taxon>Mamiellophyceae</taxon>
        <taxon>Mamiellales</taxon>
        <taxon>Bathycoccaceae</taxon>
        <taxon>Ostreococcus</taxon>
    </lineage>
</organism>
<sequence length="587" mass="62993">MFESREAKALVPSEHLAVLEDSESTSVAESHVSDVKLNVNSNFESTIAGQLNKALAKEFNENETVKGVASDGAGRSFDSTVRSGSGTLETVARVTRVHDLELHQNGQPSSEQDDRNVPEADVLSGSKEKQEKETLISQLRDVSRGFDRVMRTGKDETDDVERLIDSSDNEFVISNPKRGTMELQQDLRLIRDLVFLFCSAAAGSTLFCLLRQPVITGYLLAGSLIGPGGLGLIVELVQVETLAQFGVIFLLFSLGLEFSASKLRHIRGVTVLGGTIEIMITMLLCGVISDVAGAGTKEGVFVGALLSMSSTAVAGKCVMETGALNTIHGQIAMGTLILQDCYVGLLFALVPVLAVESNLGTLTFTLLSICFRMFVFLGCCLVLSRTIILKLFRFASRQAAELFQMLAIAFCLSVALTSDQLGLSLEFGAFIAGIMISATPYADKTVESLQQVQNVFVALFMVSIGLIMNPIFLWIHADVLLGSLLIVIALKTFLIGTVVRAFGYSTGVGATVGISLAQIGELSFVLLSRASNVGLIERKLYLLLLGTTALSLVVTPTLVRSTAHGLQLASRLKLLRSDNIDLTLSHS</sequence>
<reference evidence="12" key="1">
    <citation type="submission" date="2017-04" db="EMBL/GenBank/DDBJ databases">
        <title>Population genomics of picophytoplankton unveils novel chromosome hypervariability.</title>
        <authorList>
            <consortium name="DOE Joint Genome Institute"/>
            <person name="Blanc-Mathieu R."/>
            <person name="Krasovec M."/>
            <person name="Hebrard M."/>
            <person name="Yau S."/>
            <person name="Desgranges E."/>
            <person name="Martin J."/>
            <person name="Schackwitz W."/>
            <person name="Kuo A."/>
            <person name="Salin G."/>
            <person name="Donnadieu C."/>
            <person name="Desdevises Y."/>
            <person name="Sanchez-Ferandin S."/>
            <person name="Moreau H."/>
            <person name="Rivals E."/>
            <person name="Grigoriev I.V."/>
            <person name="Grimsley N."/>
            <person name="Eyre-Walker A."/>
            <person name="Piganeau G."/>
        </authorList>
    </citation>
    <scope>NUCLEOTIDE SEQUENCE [LARGE SCALE GENOMIC DNA]</scope>
    <source>
        <strain evidence="12">RCC 1115</strain>
    </source>
</reference>
<dbReference type="Pfam" id="PF00999">
    <property type="entry name" value="Na_H_Exchanger"/>
    <property type="match status" value="1"/>
</dbReference>
<keyword evidence="5" id="KW-0732">Signal</keyword>
<evidence type="ECO:0000256" key="5">
    <source>
        <dbReference type="ARBA" id="ARBA00022729"/>
    </source>
</evidence>
<feature type="transmembrane region" description="Helical" evidence="10">
    <location>
        <begin position="366"/>
        <end position="388"/>
    </location>
</feature>
<feature type="transmembrane region" description="Helical" evidence="10">
    <location>
        <begin position="540"/>
        <end position="559"/>
    </location>
</feature>
<accession>A0A1Y5HZY4</accession>
<dbReference type="Gene3D" id="1.20.1530.20">
    <property type="match status" value="1"/>
</dbReference>
<feature type="transmembrane region" description="Helical" evidence="10">
    <location>
        <begin position="193"/>
        <end position="210"/>
    </location>
</feature>
<keyword evidence="4 10" id="KW-0812">Transmembrane</keyword>
<evidence type="ECO:0000256" key="4">
    <source>
        <dbReference type="ARBA" id="ARBA00022692"/>
    </source>
</evidence>
<dbReference type="InterPro" id="IPR038770">
    <property type="entry name" value="Na+/solute_symporter_sf"/>
</dbReference>
<keyword evidence="6 10" id="KW-1133">Transmembrane helix</keyword>
<evidence type="ECO:0000313" key="12">
    <source>
        <dbReference type="EMBL" id="OUS41987.1"/>
    </source>
</evidence>
<feature type="transmembrane region" description="Helical" evidence="10">
    <location>
        <begin position="509"/>
        <end position="528"/>
    </location>
</feature>
<feature type="transmembrane region" description="Helical" evidence="10">
    <location>
        <begin position="481"/>
        <end position="502"/>
    </location>
</feature>
<dbReference type="EMBL" id="KZ155839">
    <property type="protein sequence ID" value="OUS41987.1"/>
    <property type="molecule type" value="Genomic_DNA"/>
</dbReference>
<evidence type="ECO:0000256" key="6">
    <source>
        <dbReference type="ARBA" id="ARBA00022989"/>
    </source>
</evidence>
<feature type="transmembrane region" description="Helical" evidence="10">
    <location>
        <begin position="454"/>
        <end position="475"/>
    </location>
</feature>
<feature type="transmembrane region" description="Helical" evidence="10">
    <location>
        <begin position="271"/>
        <end position="294"/>
    </location>
</feature>
<name>A0A1Y5HZY4_OSTTA</name>
<keyword evidence="7" id="KW-0406">Ion transport</keyword>
<feature type="transmembrane region" description="Helical" evidence="10">
    <location>
        <begin position="423"/>
        <end position="442"/>
    </location>
</feature>
<keyword evidence="2" id="KW-0813">Transport</keyword>
<evidence type="ECO:0000256" key="3">
    <source>
        <dbReference type="ARBA" id="ARBA00022449"/>
    </source>
</evidence>
<feature type="transmembrane region" description="Helical" evidence="10">
    <location>
        <begin position="242"/>
        <end position="259"/>
    </location>
</feature>
<dbReference type="GO" id="GO:0016020">
    <property type="term" value="C:membrane"/>
    <property type="evidence" value="ECO:0007669"/>
    <property type="project" value="UniProtKB-SubCell"/>
</dbReference>
<dbReference type="Proteomes" id="UP000195557">
    <property type="component" value="Unassembled WGS sequence"/>
</dbReference>
<dbReference type="AlphaFoldDB" id="A0A1Y5HZY4"/>
<dbReference type="InterPro" id="IPR045158">
    <property type="entry name" value="KEA4/5/6-like"/>
</dbReference>
<evidence type="ECO:0000256" key="1">
    <source>
        <dbReference type="ARBA" id="ARBA00004141"/>
    </source>
</evidence>
<evidence type="ECO:0000256" key="2">
    <source>
        <dbReference type="ARBA" id="ARBA00022448"/>
    </source>
</evidence>
<keyword evidence="3" id="KW-0050">Antiport</keyword>
<dbReference type="PANTHER" id="PTHR16254">
    <property type="entry name" value="POTASSIUM/PROTON ANTIPORTER-RELATED"/>
    <property type="match status" value="1"/>
</dbReference>
<feature type="transmembrane region" description="Helical" evidence="10">
    <location>
        <begin position="217"/>
        <end position="236"/>
    </location>
</feature>
<proteinExistence type="predicted"/>
<feature type="transmembrane region" description="Helical" evidence="10">
    <location>
        <begin position="400"/>
        <end position="417"/>
    </location>
</feature>
<keyword evidence="8 10" id="KW-0472">Membrane</keyword>
<feature type="region of interest" description="Disordered" evidence="9">
    <location>
        <begin position="103"/>
        <end position="134"/>
    </location>
</feature>
<comment type="subcellular location">
    <subcellularLocation>
        <location evidence="1">Membrane</location>
        <topology evidence="1">Multi-pass membrane protein</topology>
    </subcellularLocation>
</comment>
<evidence type="ECO:0000256" key="8">
    <source>
        <dbReference type="ARBA" id="ARBA00023136"/>
    </source>
</evidence>
<evidence type="ECO:0000259" key="11">
    <source>
        <dbReference type="Pfam" id="PF00999"/>
    </source>
</evidence>
<dbReference type="GO" id="GO:0015386">
    <property type="term" value="F:potassium:proton antiporter activity"/>
    <property type="evidence" value="ECO:0007669"/>
    <property type="project" value="InterPro"/>
</dbReference>
<dbReference type="PANTHER" id="PTHR16254:SF14">
    <property type="entry name" value="TRANSMEMBRANE AND COILED-COIL DOMAIN-CONTAINING PROTEIN 3"/>
    <property type="match status" value="1"/>
</dbReference>
<feature type="transmembrane region" description="Helical" evidence="10">
    <location>
        <begin position="331"/>
        <end position="354"/>
    </location>
</feature>
<feature type="domain" description="Cation/H+ exchanger transmembrane" evidence="11">
    <location>
        <begin position="201"/>
        <end position="559"/>
    </location>
</feature>